<dbReference type="RefSeq" id="WP_349420287.1">
    <property type="nucleotide sequence ID" value="NZ_JBEEWF010000015.1"/>
</dbReference>
<accession>A0ABV1LFY0</accession>
<name>A0ABV1LFY0_9GAMM</name>
<reference evidence="2 3" key="1">
    <citation type="submission" date="2024-04" db="EMBL/GenBank/DDBJ databases">
        <title>Role of Flies in the Dissemination of Carbapenem-Resistant Enterobacteriaceae (CRE): An Epidemiological and Genomic Study in China.</title>
        <authorList>
            <person name="Kaichao C."/>
            <person name="Zhang R."/>
            <person name="Chen S."/>
        </authorList>
    </citation>
    <scope>NUCLEOTIDE SEQUENCE [LARGE SCALE GENOMIC DNA]</scope>
    <source>
        <strain evidence="3">fly-1011</strain>
    </source>
</reference>
<dbReference type="Proteomes" id="UP001436462">
    <property type="component" value="Unassembled WGS sequence"/>
</dbReference>
<comment type="caution">
    <text evidence="2">The sequence shown here is derived from an EMBL/GenBank/DDBJ whole genome shotgun (WGS) entry which is preliminary data.</text>
</comment>
<keyword evidence="1" id="KW-0472">Membrane</keyword>
<feature type="transmembrane region" description="Helical" evidence="1">
    <location>
        <begin position="22"/>
        <end position="44"/>
    </location>
</feature>
<evidence type="ECO:0000313" key="2">
    <source>
        <dbReference type="EMBL" id="MEQ5349965.1"/>
    </source>
</evidence>
<evidence type="ECO:0000313" key="3">
    <source>
        <dbReference type="Proteomes" id="UP001436462"/>
    </source>
</evidence>
<protein>
    <recommendedName>
        <fullName evidence="4">Conjugal transfer protein TrbF</fullName>
    </recommendedName>
</protein>
<feature type="transmembrane region" description="Helical" evidence="1">
    <location>
        <begin position="64"/>
        <end position="93"/>
    </location>
</feature>
<gene>
    <name evidence="2" type="ORF">ABN253_17505</name>
</gene>
<sequence>MDKIENEISFLERKSWENSSRFFSNLIVGIILRIILVYFFNGILEYQNYDEEQAYVLRHIWNASMYLIPMVFFAISLKGLIVAIIANVDIYFLKRKIKKEERKEVKACD</sequence>
<dbReference type="EMBL" id="JBEEWF010000015">
    <property type="protein sequence ID" value="MEQ5349965.1"/>
    <property type="molecule type" value="Genomic_DNA"/>
</dbReference>
<keyword evidence="1" id="KW-0812">Transmembrane</keyword>
<evidence type="ECO:0008006" key="4">
    <source>
        <dbReference type="Google" id="ProtNLM"/>
    </source>
</evidence>
<organism evidence="2 3">
    <name type="scientific">Proteus genomosp. 6</name>
    <dbReference type="NCBI Taxonomy" id="1311820"/>
    <lineage>
        <taxon>Bacteria</taxon>
        <taxon>Pseudomonadati</taxon>
        <taxon>Pseudomonadota</taxon>
        <taxon>Gammaproteobacteria</taxon>
        <taxon>Enterobacterales</taxon>
        <taxon>Morganellaceae</taxon>
        <taxon>Proteus</taxon>
    </lineage>
</organism>
<keyword evidence="1" id="KW-1133">Transmembrane helix</keyword>
<proteinExistence type="predicted"/>
<evidence type="ECO:0000256" key="1">
    <source>
        <dbReference type="SAM" id="Phobius"/>
    </source>
</evidence>
<keyword evidence="3" id="KW-1185">Reference proteome</keyword>